<dbReference type="Pfam" id="PF04358">
    <property type="entry name" value="DsrC"/>
    <property type="match status" value="1"/>
</dbReference>
<reference evidence="4" key="2">
    <citation type="submission" date="2023-04" db="EMBL/GenBank/DDBJ databases">
        <authorList>
            <person name="Beletskiy A.V."/>
            <person name="Mardanov A.V."/>
            <person name="Ravin N.V."/>
        </authorList>
    </citation>
    <scope>NUCLEOTIDE SEQUENCE</scope>
    <source>
        <strain evidence="4">GKL-01</strain>
    </source>
</reference>
<protein>
    <submittedName>
        <fullName evidence="4">TusE/DsrC/DsvC family sulfur relay protein</fullName>
    </submittedName>
</protein>
<comment type="similarity">
    <text evidence="2">Belongs to the DsrC/TusE family.</text>
</comment>
<dbReference type="Gene3D" id="1.10.10.370">
    <property type="entry name" value="DsrC-like protein, C-terminal domain"/>
    <property type="match status" value="1"/>
</dbReference>
<dbReference type="SUPFAM" id="SSF69721">
    <property type="entry name" value="DsrC, the gamma subunit of dissimilatory sulfite reductase"/>
    <property type="match status" value="1"/>
</dbReference>
<dbReference type="GO" id="GO:0005737">
    <property type="term" value="C:cytoplasm"/>
    <property type="evidence" value="ECO:0007669"/>
    <property type="project" value="UniProtKB-SubCell"/>
</dbReference>
<dbReference type="KEGG" id="tdu:QJT80_05345"/>
<dbReference type="AlphaFoldDB" id="A0AA95KJE9"/>
<evidence type="ECO:0000256" key="1">
    <source>
        <dbReference type="ARBA" id="ARBA00004496"/>
    </source>
</evidence>
<comment type="subcellular location">
    <subcellularLocation>
        <location evidence="1">Cytoplasm</location>
    </subcellularLocation>
</comment>
<name>A0AA95KJE9_9GAMM</name>
<dbReference type="InterPro" id="IPR042072">
    <property type="entry name" value="DsrC-like_C"/>
</dbReference>
<reference evidence="4" key="1">
    <citation type="journal article" date="2023" name="Int. J. Mol. Sci.">
        <title>Metagenomics Revealed a New Genus 'Candidatus Thiocaldithrix dubininis' gen. nov., sp. nov. and a New Species 'Candidatus Thiothrix putei' sp. nov. in the Family Thiotrichaceae, Some Members of Which Have Traits of Both Na+- and H+-Motive Energetics.</title>
        <authorList>
            <person name="Ravin N.V."/>
            <person name="Muntyan M.S."/>
            <person name="Smolyakov D.D."/>
            <person name="Rudenko T.S."/>
            <person name="Beletsky A.V."/>
            <person name="Mardanov A.V."/>
            <person name="Grabovich M.Y."/>
        </authorList>
    </citation>
    <scope>NUCLEOTIDE SEQUENCE</scope>
    <source>
        <strain evidence="4">GKL-01</strain>
    </source>
</reference>
<keyword evidence="3" id="KW-0963">Cytoplasm</keyword>
<organism evidence="4">
    <name type="scientific">Candidatus Thiocaldithrix dubininis</name>
    <dbReference type="NCBI Taxonomy" id="3080823"/>
    <lineage>
        <taxon>Bacteria</taxon>
        <taxon>Pseudomonadati</taxon>
        <taxon>Pseudomonadota</taxon>
        <taxon>Gammaproteobacteria</taxon>
        <taxon>Thiotrichales</taxon>
        <taxon>Thiotrichaceae</taxon>
        <taxon>Candidatus Thiocaldithrix</taxon>
    </lineage>
</organism>
<dbReference type="InterPro" id="IPR007453">
    <property type="entry name" value="DsrC/TusE"/>
</dbReference>
<dbReference type="InterPro" id="IPR025526">
    <property type="entry name" value="DsrC-like_dom_sf"/>
</dbReference>
<evidence type="ECO:0000256" key="2">
    <source>
        <dbReference type="ARBA" id="ARBA00005718"/>
    </source>
</evidence>
<dbReference type="Proteomes" id="UP001300672">
    <property type="component" value="Chromosome"/>
</dbReference>
<accession>A0AA95KJE9</accession>
<evidence type="ECO:0000256" key="3">
    <source>
        <dbReference type="ARBA" id="ARBA00022490"/>
    </source>
</evidence>
<gene>
    <name evidence="4" type="ORF">QJT80_05345</name>
</gene>
<sequence length="123" mass="14336">MLQAAITIDEMFPKAEPVMRPPLPHLKTTKTYQYIRQQAQRQGLTLSMAHMQVIDFVLDFYEHCDDCQNARQLADLMQAEFAEQGGRKYLYQLFPNGPLNTIHDLANLPDLNHQRDKSFGTRW</sequence>
<evidence type="ECO:0000313" key="4">
    <source>
        <dbReference type="EMBL" id="WGZ91905.1"/>
    </source>
</evidence>
<dbReference type="EMBL" id="CP124755">
    <property type="protein sequence ID" value="WGZ91905.1"/>
    <property type="molecule type" value="Genomic_DNA"/>
</dbReference>
<proteinExistence type="inferred from homology"/>